<organism evidence="10 11">
    <name type="scientific">Sphingobacterium kitahiroshimense</name>
    <dbReference type="NCBI Taxonomy" id="470446"/>
    <lineage>
        <taxon>Bacteria</taxon>
        <taxon>Pseudomonadati</taxon>
        <taxon>Bacteroidota</taxon>
        <taxon>Sphingobacteriia</taxon>
        <taxon>Sphingobacteriales</taxon>
        <taxon>Sphingobacteriaceae</taxon>
        <taxon>Sphingobacterium</taxon>
    </lineage>
</organism>
<dbReference type="PIRSF" id="PIRSF000521">
    <property type="entry name" value="Transaminase_4ab_Lys_Orn"/>
    <property type="match status" value="1"/>
</dbReference>
<evidence type="ECO:0000256" key="9">
    <source>
        <dbReference type="RuleBase" id="RU003560"/>
    </source>
</evidence>
<comment type="cofactor">
    <cofactor evidence="1">
        <name>pyridoxal 5'-phosphate</name>
        <dbReference type="ChEBI" id="CHEBI:597326"/>
    </cofactor>
</comment>
<keyword evidence="11" id="KW-1185">Reference proteome</keyword>
<keyword evidence="6 9" id="KW-0663">Pyridoxal phosphate</keyword>
<dbReference type="NCBIfam" id="TIGR03251">
    <property type="entry name" value="LAT_fam"/>
    <property type="match status" value="1"/>
</dbReference>
<name>A0ABV0BSP0_9SPHI</name>
<dbReference type="Gene3D" id="3.40.640.10">
    <property type="entry name" value="Type I PLP-dependent aspartate aminotransferase-like (Major domain)"/>
    <property type="match status" value="1"/>
</dbReference>
<dbReference type="PANTHER" id="PTHR43206:SF2">
    <property type="entry name" value="4-AMINOBUTYRATE AMINOTRANSFERASE GABT"/>
    <property type="match status" value="1"/>
</dbReference>
<dbReference type="InterPro" id="IPR015421">
    <property type="entry name" value="PyrdxlP-dep_Trfase_major"/>
</dbReference>
<dbReference type="PANTHER" id="PTHR43206">
    <property type="entry name" value="AMINOTRANSFERASE"/>
    <property type="match status" value="1"/>
</dbReference>
<evidence type="ECO:0000256" key="1">
    <source>
        <dbReference type="ARBA" id="ARBA00001933"/>
    </source>
</evidence>
<dbReference type="InterPro" id="IPR015424">
    <property type="entry name" value="PyrdxlP-dep_Trfase"/>
</dbReference>
<accession>A0ABV0BSP0</accession>
<dbReference type="InterPro" id="IPR005814">
    <property type="entry name" value="Aminotrans_3"/>
</dbReference>
<dbReference type="RefSeq" id="WP_183916181.1">
    <property type="nucleotide sequence ID" value="NZ_JBDJLH010000004.1"/>
</dbReference>
<evidence type="ECO:0000256" key="3">
    <source>
        <dbReference type="ARBA" id="ARBA00013071"/>
    </source>
</evidence>
<protein>
    <recommendedName>
        <fullName evidence="8">L-lysine-epsilon aminotransferase</fullName>
        <ecNumber evidence="3">2.6.1.36</ecNumber>
    </recommendedName>
    <alternativeName>
        <fullName evidence="7">Lysine 6-aminotransferase</fullName>
    </alternativeName>
</protein>
<evidence type="ECO:0000313" key="10">
    <source>
        <dbReference type="EMBL" id="MEN5377530.1"/>
    </source>
</evidence>
<reference evidence="10 11" key="1">
    <citation type="submission" date="2024-04" db="EMBL/GenBank/DDBJ databases">
        <title>WGS of bacteria from Torrens River.</title>
        <authorList>
            <person name="Wyrsch E.R."/>
            <person name="Drigo B."/>
        </authorList>
    </citation>
    <scope>NUCLEOTIDE SEQUENCE [LARGE SCALE GENOMIC DNA]</scope>
    <source>
        <strain evidence="10 11">TWI391</strain>
    </source>
</reference>
<dbReference type="EC" id="2.6.1.36" evidence="3"/>
<dbReference type="InterPro" id="IPR015422">
    <property type="entry name" value="PyrdxlP-dep_Trfase_small"/>
</dbReference>
<evidence type="ECO:0000256" key="4">
    <source>
        <dbReference type="ARBA" id="ARBA00022576"/>
    </source>
</evidence>
<sequence length="428" mass="48906">MSTVHEILSKHLLADGFPIVMDIEKSHGSYLVDQNGDAYLDLFSMFASVAIGYNHPYLLKHQDFLGKMAINKPALSDIYPKEFADFMQVFERVALPKELQYCFFIAGGTLAVENTLKAAFDWKTRLNFASGIEKEASQVIHFKEAFHGRSGYTLSLTNTKDPRKHMYFPKFNWPRISNPKLTFPITEIVLNAVIEKEKTAIREIRNALDNHPNDIACIIIEPIQAEGGDNHFRKEFLQALRDICDEHDILLIFDEVQTGIGLTGSMWAYQTIGVVPDLIAFGKKTQVCGLLANKEKFDRVEKHVFKESSRINSTFGGDFTDMMRFKLILEVIEQEKLIEQIPKKGEHFIQKLEALASKHGQISNIRGKGLFIAFDFPNEQERDKFIKNAFAQRLILLGCGERTIRFRPHLNIQMNEINEAFTIMEGIL</sequence>
<dbReference type="EMBL" id="JBDJNQ010000003">
    <property type="protein sequence ID" value="MEN5377530.1"/>
    <property type="molecule type" value="Genomic_DNA"/>
</dbReference>
<keyword evidence="4 10" id="KW-0032">Aminotransferase</keyword>
<proteinExistence type="inferred from homology"/>
<evidence type="ECO:0000313" key="11">
    <source>
        <dbReference type="Proteomes" id="UP001409291"/>
    </source>
</evidence>
<dbReference type="GO" id="GO:0045484">
    <property type="term" value="F:L-lysine 6-transaminase activity"/>
    <property type="evidence" value="ECO:0007669"/>
    <property type="project" value="UniProtKB-EC"/>
</dbReference>
<dbReference type="Proteomes" id="UP001409291">
    <property type="component" value="Unassembled WGS sequence"/>
</dbReference>
<evidence type="ECO:0000256" key="5">
    <source>
        <dbReference type="ARBA" id="ARBA00022679"/>
    </source>
</evidence>
<comment type="similarity">
    <text evidence="2 9">Belongs to the class-III pyridoxal-phosphate-dependent aminotransferase family.</text>
</comment>
<keyword evidence="5 10" id="KW-0808">Transferase</keyword>
<dbReference type="InterPro" id="IPR017657">
    <property type="entry name" value="L-lysine_6-transaminase"/>
</dbReference>
<evidence type="ECO:0000256" key="7">
    <source>
        <dbReference type="ARBA" id="ARBA00030921"/>
    </source>
</evidence>
<evidence type="ECO:0000256" key="6">
    <source>
        <dbReference type="ARBA" id="ARBA00022898"/>
    </source>
</evidence>
<dbReference type="Pfam" id="PF00202">
    <property type="entry name" value="Aminotran_3"/>
    <property type="match status" value="1"/>
</dbReference>
<evidence type="ECO:0000256" key="8">
    <source>
        <dbReference type="ARBA" id="ARBA00050040"/>
    </source>
</evidence>
<evidence type="ECO:0000256" key="2">
    <source>
        <dbReference type="ARBA" id="ARBA00008954"/>
    </source>
</evidence>
<dbReference type="SUPFAM" id="SSF53383">
    <property type="entry name" value="PLP-dependent transferases"/>
    <property type="match status" value="1"/>
</dbReference>
<gene>
    <name evidence="10" type="primary">lat</name>
    <name evidence="10" type="ORF">ABE541_09675</name>
</gene>
<dbReference type="CDD" id="cd00610">
    <property type="entry name" value="OAT_like"/>
    <property type="match status" value="1"/>
</dbReference>
<comment type="caution">
    <text evidence="10">The sequence shown here is derived from an EMBL/GenBank/DDBJ whole genome shotgun (WGS) entry which is preliminary data.</text>
</comment>
<dbReference type="Gene3D" id="3.90.1150.10">
    <property type="entry name" value="Aspartate Aminotransferase, domain 1"/>
    <property type="match status" value="1"/>
</dbReference>